<gene>
    <name evidence="1" type="ORF">H9L09_06725</name>
</gene>
<dbReference type="InterPro" id="IPR010869">
    <property type="entry name" value="DUF1501"/>
</dbReference>
<dbReference type="PANTHER" id="PTHR43737:SF1">
    <property type="entry name" value="DUF1501 DOMAIN-CONTAINING PROTEIN"/>
    <property type="match status" value="1"/>
</dbReference>
<reference evidence="1 2" key="1">
    <citation type="submission" date="2020-08" db="EMBL/GenBank/DDBJ databases">
        <title>Genome sequence of Nocardioides mesophilus KACC 16243T.</title>
        <authorList>
            <person name="Hyun D.-W."/>
            <person name="Bae J.-W."/>
        </authorList>
    </citation>
    <scope>NUCLEOTIDE SEQUENCE [LARGE SCALE GENOMIC DNA]</scope>
    <source>
        <strain evidence="1 2">KACC 16243</strain>
    </source>
</reference>
<evidence type="ECO:0000313" key="2">
    <source>
        <dbReference type="Proteomes" id="UP000515947"/>
    </source>
</evidence>
<dbReference type="Proteomes" id="UP000515947">
    <property type="component" value="Chromosome"/>
</dbReference>
<dbReference type="RefSeq" id="WP_187579907.1">
    <property type="nucleotide sequence ID" value="NZ_CP060713.1"/>
</dbReference>
<evidence type="ECO:0000313" key="1">
    <source>
        <dbReference type="EMBL" id="QNN54066.1"/>
    </source>
</evidence>
<name>A0A7G9REP1_9ACTN</name>
<dbReference type="PROSITE" id="PS51318">
    <property type="entry name" value="TAT"/>
    <property type="match status" value="1"/>
</dbReference>
<protein>
    <submittedName>
        <fullName evidence="1">DUF1501 domain-containing protein</fullName>
    </submittedName>
</protein>
<dbReference type="EMBL" id="CP060713">
    <property type="protein sequence ID" value="QNN54066.1"/>
    <property type="molecule type" value="Genomic_DNA"/>
</dbReference>
<accession>A0A7G9REP1</accession>
<sequence>MDHENGVSATCCAEFEKSAGLSRRRFLAGMAAASGAAVGVQMFGDAVRQTSFGATVDTNVLVVISLRGGVDGMGIVVPHGDPGYYAARPTIAVPSSRLVAKDAMFGLHPQMAPLKWLWDAGELTAVQAVGLPVPNRSHFLAMEEVEDADPTSSVRRGWVNRMVGLGGGEKPYEAVNFGGSITPTALVGPAPTLSTSDLDGVTLTGTTNGYGSRRRAQLRTVWGSDPGPLGDAARSALATVGDLAPIVATTYKPAVVYPRGYPSAGLSDALQDTAQLIKAQVGTQVVSIDYGSWDMHSDYGTLDYGEMQSMVGGFAAVVNAFMRDLGTLRSRVTLVTISEFGRRVAQNGNRGLDHGWGNMMLLMGGGVRGGQYHGSWPGLGSGSLVDGDLAVRTDYRDVLADVLEARFPDRSLAEVFPGFVRNRVGVMR</sequence>
<dbReference type="InterPro" id="IPR006311">
    <property type="entry name" value="TAT_signal"/>
</dbReference>
<keyword evidence="2" id="KW-1185">Reference proteome</keyword>
<dbReference type="PANTHER" id="PTHR43737">
    <property type="entry name" value="BLL7424 PROTEIN"/>
    <property type="match status" value="1"/>
</dbReference>
<dbReference type="AlphaFoldDB" id="A0A7G9REP1"/>
<organism evidence="1 2">
    <name type="scientific">Nocardioides mesophilus</name>
    <dbReference type="NCBI Taxonomy" id="433659"/>
    <lineage>
        <taxon>Bacteria</taxon>
        <taxon>Bacillati</taxon>
        <taxon>Actinomycetota</taxon>
        <taxon>Actinomycetes</taxon>
        <taxon>Propionibacteriales</taxon>
        <taxon>Nocardioidaceae</taxon>
        <taxon>Nocardioides</taxon>
    </lineage>
</organism>
<proteinExistence type="predicted"/>
<dbReference type="Pfam" id="PF07394">
    <property type="entry name" value="DUF1501"/>
    <property type="match status" value="1"/>
</dbReference>
<dbReference type="KEGG" id="nmes:H9L09_06725"/>